<evidence type="ECO:0000256" key="8">
    <source>
        <dbReference type="ARBA" id="ARBA00039025"/>
    </source>
</evidence>
<evidence type="ECO:0000256" key="5">
    <source>
        <dbReference type="ARBA" id="ARBA00022840"/>
    </source>
</evidence>
<dbReference type="EMBL" id="FNFE01000004">
    <property type="protein sequence ID" value="SDK36616.1"/>
    <property type="molecule type" value="Genomic_DNA"/>
</dbReference>
<evidence type="ECO:0000256" key="9">
    <source>
        <dbReference type="ARBA" id="ARBA00041133"/>
    </source>
</evidence>
<dbReference type="GO" id="GO:1901238">
    <property type="term" value="F:ABC-type tungstate transporter activity"/>
    <property type="evidence" value="ECO:0007669"/>
    <property type="project" value="UniProtKB-EC"/>
</dbReference>
<dbReference type="PANTHER" id="PTHR42781">
    <property type="entry name" value="SPERMIDINE/PUTRESCINE IMPORT ATP-BINDING PROTEIN POTA"/>
    <property type="match status" value="1"/>
</dbReference>
<dbReference type="InterPro" id="IPR003593">
    <property type="entry name" value="AAA+_ATPase"/>
</dbReference>
<comment type="catalytic activity">
    <reaction evidence="10">
        <text>tungstate(in) + ATP + H2O = tungstate(out) + ADP + phosphate + H(+)</text>
        <dbReference type="Rhea" id="RHEA:35027"/>
        <dbReference type="ChEBI" id="CHEBI:15377"/>
        <dbReference type="ChEBI" id="CHEBI:15378"/>
        <dbReference type="ChEBI" id="CHEBI:30616"/>
        <dbReference type="ChEBI" id="CHEBI:43474"/>
        <dbReference type="ChEBI" id="CHEBI:46502"/>
        <dbReference type="ChEBI" id="CHEBI:456216"/>
        <dbReference type="EC" id="7.3.2.6"/>
    </reaction>
</comment>
<dbReference type="EC" id="7.3.2.6" evidence="8"/>
<gene>
    <name evidence="13" type="ORF">SAMN04515672_2890</name>
</gene>
<evidence type="ECO:0000256" key="10">
    <source>
        <dbReference type="ARBA" id="ARBA00047936"/>
    </source>
</evidence>
<keyword evidence="2" id="KW-0813">Transport</keyword>
<organism evidence="13 14">
    <name type="scientific">Natronorubrum texcoconense</name>
    <dbReference type="NCBI Taxonomy" id="1095776"/>
    <lineage>
        <taxon>Archaea</taxon>
        <taxon>Methanobacteriati</taxon>
        <taxon>Methanobacteriota</taxon>
        <taxon>Stenosarchaea group</taxon>
        <taxon>Halobacteria</taxon>
        <taxon>Halobacteriales</taxon>
        <taxon>Natrialbaceae</taxon>
        <taxon>Natronorubrum</taxon>
    </lineage>
</organism>
<dbReference type="Gene3D" id="3.40.50.300">
    <property type="entry name" value="P-loop containing nucleotide triphosphate hydrolases"/>
    <property type="match status" value="1"/>
</dbReference>
<accession>A0A1G9BAK3</accession>
<dbReference type="SMART" id="SM00382">
    <property type="entry name" value="AAA"/>
    <property type="match status" value="1"/>
</dbReference>
<evidence type="ECO:0000256" key="7">
    <source>
        <dbReference type="ARBA" id="ARBA00038781"/>
    </source>
</evidence>
<comment type="subunit">
    <text evidence="7">The complex is composed of two ATP-binding proteins (WtpC), two transmembrane proteins (WtpB) and a solute-binding protein (WtpA).</text>
</comment>
<protein>
    <recommendedName>
        <fullName evidence="9">Molybdate/tungstate import ATP-binding protein WtpC</fullName>
        <ecNumber evidence="8">7.3.2.6</ecNumber>
    </recommendedName>
</protein>
<proteinExistence type="inferred from homology"/>
<dbReference type="SUPFAM" id="SSF52540">
    <property type="entry name" value="P-loop containing nucleoside triphosphate hydrolases"/>
    <property type="match status" value="1"/>
</dbReference>
<dbReference type="InterPro" id="IPR017871">
    <property type="entry name" value="ABC_transporter-like_CS"/>
</dbReference>
<keyword evidence="4" id="KW-0547">Nucleotide-binding</keyword>
<evidence type="ECO:0000313" key="13">
    <source>
        <dbReference type="EMBL" id="SDK36616.1"/>
    </source>
</evidence>
<evidence type="ECO:0000259" key="12">
    <source>
        <dbReference type="PROSITE" id="PS50893"/>
    </source>
</evidence>
<evidence type="ECO:0000256" key="11">
    <source>
        <dbReference type="SAM" id="MobiDB-lite"/>
    </source>
</evidence>
<evidence type="ECO:0000256" key="4">
    <source>
        <dbReference type="ARBA" id="ARBA00022741"/>
    </source>
</evidence>
<dbReference type="Proteomes" id="UP000198882">
    <property type="component" value="Unassembled WGS sequence"/>
</dbReference>
<evidence type="ECO:0000256" key="1">
    <source>
        <dbReference type="ARBA" id="ARBA00004202"/>
    </source>
</evidence>
<dbReference type="OrthoDB" id="24644at2157"/>
<evidence type="ECO:0000256" key="3">
    <source>
        <dbReference type="ARBA" id="ARBA00022505"/>
    </source>
</evidence>
<dbReference type="PROSITE" id="PS00211">
    <property type="entry name" value="ABC_TRANSPORTER_1"/>
    <property type="match status" value="1"/>
</dbReference>
<reference evidence="14" key="1">
    <citation type="submission" date="2016-10" db="EMBL/GenBank/DDBJ databases">
        <authorList>
            <person name="Varghese N."/>
            <person name="Submissions S."/>
        </authorList>
    </citation>
    <scope>NUCLEOTIDE SEQUENCE [LARGE SCALE GENOMIC DNA]</scope>
    <source>
        <strain evidence="14">B4,CECT 8067,JCM 17497</strain>
    </source>
</reference>
<keyword evidence="5 13" id="KW-0067">ATP-binding</keyword>
<keyword evidence="14" id="KW-1185">Reference proteome</keyword>
<dbReference type="RefSeq" id="WP_090308053.1">
    <property type="nucleotide sequence ID" value="NZ_FNFE01000004.1"/>
</dbReference>
<name>A0A1G9BAK3_9EURY</name>
<feature type="domain" description="ABC transporter" evidence="12">
    <location>
        <begin position="9"/>
        <end position="241"/>
    </location>
</feature>
<dbReference type="InterPro" id="IPR050093">
    <property type="entry name" value="ABC_SmlMolc_Importer"/>
</dbReference>
<dbReference type="InterPro" id="IPR027417">
    <property type="entry name" value="P-loop_NTPase"/>
</dbReference>
<evidence type="ECO:0000313" key="14">
    <source>
        <dbReference type="Proteomes" id="UP000198882"/>
    </source>
</evidence>
<dbReference type="PANTHER" id="PTHR42781:SF4">
    <property type="entry name" value="SPERMIDINE_PUTRESCINE IMPORT ATP-BINDING PROTEIN POTA"/>
    <property type="match status" value="1"/>
</dbReference>
<comment type="subcellular location">
    <subcellularLocation>
        <location evidence="1">Cell membrane</location>
        <topology evidence="1">Peripheral membrane protein</topology>
    </subcellularLocation>
</comment>
<dbReference type="GO" id="GO:0005524">
    <property type="term" value="F:ATP binding"/>
    <property type="evidence" value="ECO:0007669"/>
    <property type="project" value="UniProtKB-KW"/>
</dbReference>
<feature type="compositionally biased region" description="Polar residues" evidence="11">
    <location>
        <begin position="230"/>
        <end position="243"/>
    </location>
</feature>
<comment type="similarity">
    <text evidence="6">Belongs to the ABC transporter superfamily. Sulfate/tungstate importer (TC 3.A.1.6) family.</text>
</comment>
<dbReference type="AlphaFoldDB" id="A0A1G9BAK3"/>
<feature type="region of interest" description="Disordered" evidence="11">
    <location>
        <begin position="224"/>
        <end position="243"/>
    </location>
</feature>
<keyword evidence="3" id="KW-0500">Molybdenum</keyword>
<dbReference type="STRING" id="1095776.SAMN04515672_2890"/>
<evidence type="ECO:0000256" key="2">
    <source>
        <dbReference type="ARBA" id="ARBA00022448"/>
    </source>
</evidence>
<sequence length="243" mass="26032">MTAPSPPPIRCRDLSVGYDGVPVLENLSVTVEEATTVAIVGRSGCGKSTLLKTLAGILEPLGGEATVLGTTFPQTPPRGTLGYIPQSLGLVMRGTVLQNVLHGTLSDLGTVRSFLGRFPRDAEQEARAAIEDVGLAGTEQSRVTELSGGQRRRVAIARAFVQRPRVLLADEMLSELDEETARSIVNCLCELQEGTGMAVVVVEHNRDIARAMSDQVLHLENGGIQERIEPTSTNHPDTQQNDV</sequence>
<dbReference type="Pfam" id="PF00005">
    <property type="entry name" value="ABC_tran"/>
    <property type="match status" value="1"/>
</dbReference>
<dbReference type="PROSITE" id="PS50893">
    <property type="entry name" value="ABC_TRANSPORTER_2"/>
    <property type="match status" value="1"/>
</dbReference>
<evidence type="ECO:0000256" key="6">
    <source>
        <dbReference type="ARBA" id="ARBA00038307"/>
    </source>
</evidence>
<dbReference type="InterPro" id="IPR003439">
    <property type="entry name" value="ABC_transporter-like_ATP-bd"/>
</dbReference>
<dbReference type="GO" id="GO:0016887">
    <property type="term" value="F:ATP hydrolysis activity"/>
    <property type="evidence" value="ECO:0007669"/>
    <property type="project" value="InterPro"/>
</dbReference>
<dbReference type="GO" id="GO:0005886">
    <property type="term" value="C:plasma membrane"/>
    <property type="evidence" value="ECO:0007669"/>
    <property type="project" value="UniProtKB-SubCell"/>
</dbReference>